<evidence type="ECO:0000313" key="2">
    <source>
        <dbReference type="EMBL" id="KAL2835139.1"/>
    </source>
</evidence>
<dbReference type="SUPFAM" id="SSF54427">
    <property type="entry name" value="NTF2-like"/>
    <property type="match status" value="1"/>
</dbReference>
<dbReference type="InterPro" id="IPR032710">
    <property type="entry name" value="NTF2-like_dom_sf"/>
</dbReference>
<dbReference type="EMBL" id="JBFXLS010000001">
    <property type="protein sequence ID" value="KAL2835139.1"/>
    <property type="molecule type" value="Genomic_DNA"/>
</dbReference>
<sequence>MSAILPYEIAESLRLKKSQYCRYADTHDWKSFASLLLPSLTATFTGLDGEIITEGGVTYYFSTRAEFVSFFSNALETQQTIHVVGPGELERISEDEVSAVWSVIYHAASPGVAGGWSGTGGGQYHEVWKRVEGDWFMASLKLVRGYWKVQGHGEGA</sequence>
<evidence type="ECO:0000313" key="3">
    <source>
        <dbReference type="Proteomes" id="UP001610335"/>
    </source>
</evidence>
<accession>A0ABR4J6G2</accession>
<comment type="caution">
    <text evidence="2">The sequence shown here is derived from an EMBL/GenBank/DDBJ whole genome shotgun (WGS) entry which is preliminary data.</text>
</comment>
<feature type="domain" description="SnoaL-like" evidence="1">
    <location>
        <begin position="17"/>
        <end position="140"/>
    </location>
</feature>
<dbReference type="Pfam" id="PF13577">
    <property type="entry name" value="SnoaL_4"/>
    <property type="match status" value="1"/>
</dbReference>
<organism evidence="2 3">
    <name type="scientific">Aspergillus cavernicola</name>
    <dbReference type="NCBI Taxonomy" id="176166"/>
    <lineage>
        <taxon>Eukaryota</taxon>
        <taxon>Fungi</taxon>
        <taxon>Dikarya</taxon>
        <taxon>Ascomycota</taxon>
        <taxon>Pezizomycotina</taxon>
        <taxon>Eurotiomycetes</taxon>
        <taxon>Eurotiomycetidae</taxon>
        <taxon>Eurotiales</taxon>
        <taxon>Aspergillaceae</taxon>
        <taxon>Aspergillus</taxon>
        <taxon>Aspergillus subgen. Nidulantes</taxon>
    </lineage>
</organism>
<dbReference type="Proteomes" id="UP001610335">
    <property type="component" value="Unassembled WGS sequence"/>
</dbReference>
<reference evidence="2 3" key="1">
    <citation type="submission" date="2024-07" db="EMBL/GenBank/DDBJ databases">
        <title>Section-level genome sequencing and comparative genomics of Aspergillus sections Usti and Cavernicolus.</title>
        <authorList>
            <consortium name="Lawrence Berkeley National Laboratory"/>
            <person name="Nybo J.L."/>
            <person name="Vesth T.C."/>
            <person name="Theobald S."/>
            <person name="Frisvad J.C."/>
            <person name="Larsen T.O."/>
            <person name="Kjaerboelling I."/>
            <person name="Rothschild-Mancinelli K."/>
            <person name="Lyhne E.K."/>
            <person name="Kogle M.E."/>
            <person name="Barry K."/>
            <person name="Clum A."/>
            <person name="Na H."/>
            <person name="Ledsgaard L."/>
            <person name="Lin J."/>
            <person name="Lipzen A."/>
            <person name="Kuo A."/>
            <person name="Riley R."/>
            <person name="Mondo S."/>
            <person name="LaButti K."/>
            <person name="Haridas S."/>
            <person name="Pangalinan J."/>
            <person name="Salamov A.A."/>
            <person name="Simmons B.A."/>
            <person name="Magnuson J.K."/>
            <person name="Chen J."/>
            <person name="Drula E."/>
            <person name="Henrissat B."/>
            <person name="Wiebenga A."/>
            <person name="Lubbers R.J."/>
            <person name="Gomes A.C."/>
            <person name="Makela M.R."/>
            <person name="Stajich J."/>
            <person name="Grigoriev I.V."/>
            <person name="Mortensen U.H."/>
            <person name="De vries R.P."/>
            <person name="Baker S.E."/>
            <person name="Andersen M.R."/>
        </authorList>
    </citation>
    <scope>NUCLEOTIDE SEQUENCE [LARGE SCALE GENOMIC DNA]</scope>
    <source>
        <strain evidence="2 3">CBS 600.67</strain>
    </source>
</reference>
<dbReference type="Gene3D" id="3.10.450.50">
    <property type="match status" value="1"/>
</dbReference>
<dbReference type="InterPro" id="IPR037401">
    <property type="entry name" value="SnoaL-like"/>
</dbReference>
<keyword evidence="3" id="KW-1185">Reference proteome</keyword>
<name>A0ABR4J6G2_9EURO</name>
<gene>
    <name evidence="2" type="ORF">BDW59DRAFT_155962</name>
</gene>
<proteinExistence type="predicted"/>
<protein>
    <recommendedName>
        <fullName evidence="1">SnoaL-like domain-containing protein</fullName>
    </recommendedName>
</protein>
<evidence type="ECO:0000259" key="1">
    <source>
        <dbReference type="Pfam" id="PF13577"/>
    </source>
</evidence>